<keyword evidence="4" id="KW-0732">Signal</keyword>
<evidence type="ECO:0000256" key="12">
    <source>
        <dbReference type="SAM" id="Phobius"/>
    </source>
</evidence>
<feature type="domain" description="G-protein coupled receptors family 3 profile" evidence="13">
    <location>
        <begin position="388"/>
        <end position="625"/>
    </location>
</feature>
<organism evidence="14 15">
    <name type="scientific">Candidula unifasciata</name>
    <dbReference type="NCBI Taxonomy" id="100452"/>
    <lineage>
        <taxon>Eukaryota</taxon>
        <taxon>Metazoa</taxon>
        <taxon>Spiralia</taxon>
        <taxon>Lophotrochozoa</taxon>
        <taxon>Mollusca</taxon>
        <taxon>Gastropoda</taxon>
        <taxon>Heterobranchia</taxon>
        <taxon>Euthyneura</taxon>
        <taxon>Panpulmonata</taxon>
        <taxon>Eupulmonata</taxon>
        <taxon>Stylommatophora</taxon>
        <taxon>Helicina</taxon>
        <taxon>Helicoidea</taxon>
        <taxon>Geomitridae</taxon>
        <taxon>Candidula</taxon>
    </lineage>
</organism>
<evidence type="ECO:0000256" key="10">
    <source>
        <dbReference type="ARBA" id="ARBA00023224"/>
    </source>
</evidence>
<dbReference type="SUPFAM" id="SSF53822">
    <property type="entry name" value="Periplasmic binding protein-like I"/>
    <property type="match status" value="1"/>
</dbReference>
<feature type="transmembrane region" description="Helical" evidence="12">
    <location>
        <begin position="576"/>
        <end position="595"/>
    </location>
</feature>
<dbReference type="Pfam" id="PF00003">
    <property type="entry name" value="7tm_3"/>
    <property type="match status" value="1"/>
</dbReference>
<feature type="non-terminal residue" evidence="14">
    <location>
        <position position="1"/>
    </location>
</feature>
<evidence type="ECO:0000256" key="1">
    <source>
        <dbReference type="ARBA" id="ARBA00004651"/>
    </source>
</evidence>
<evidence type="ECO:0000256" key="3">
    <source>
        <dbReference type="ARBA" id="ARBA00022692"/>
    </source>
</evidence>
<keyword evidence="10" id="KW-0807">Transducer</keyword>
<dbReference type="PROSITE" id="PS50259">
    <property type="entry name" value="G_PROTEIN_RECEP_F3_4"/>
    <property type="match status" value="1"/>
</dbReference>
<feature type="transmembrane region" description="Helical" evidence="12">
    <location>
        <begin position="496"/>
        <end position="517"/>
    </location>
</feature>
<dbReference type="PRINTS" id="PR01176">
    <property type="entry name" value="GABABRECEPTR"/>
</dbReference>
<keyword evidence="3 12" id="KW-0812">Transmembrane</keyword>
<dbReference type="Gene3D" id="3.40.50.2300">
    <property type="match status" value="2"/>
</dbReference>
<feature type="transmembrane region" description="Helical" evidence="12">
    <location>
        <begin position="380"/>
        <end position="405"/>
    </location>
</feature>
<keyword evidence="6" id="KW-0297">G-protein coupled receptor</keyword>
<dbReference type="Pfam" id="PF01094">
    <property type="entry name" value="ANF_receptor"/>
    <property type="match status" value="1"/>
</dbReference>
<dbReference type="GO" id="GO:0007214">
    <property type="term" value="P:gamma-aminobutyric acid signaling pathway"/>
    <property type="evidence" value="ECO:0007669"/>
    <property type="project" value="TreeGrafter"/>
</dbReference>
<evidence type="ECO:0000256" key="2">
    <source>
        <dbReference type="ARBA" id="ARBA00022475"/>
    </source>
</evidence>
<keyword evidence="8" id="KW-0675">Receptor</keyword>
<gene>
    <name evidence="14" type="ORF">CUNI_LOCUS22017</name>
</gene>
<dbReference type="AlphaFoldDB" id="A0A8S4A3Z0"/>
<dbReference type="InterPro" id="IPR017978">
    <property type="entry name" value="GPCR_3_C"/>
</dbReference>
<dbReference type="GO" id="GO:0004965">
    <property type="term" value="F:G protein-coupled GABA receptor activity"/>
    <property type="evidence" value="ECO:0007669"/>
    <property type="project" value="InterPro"/>
</dbReference>
<accession>A0A8S4A3Z0</accession>
<dbReference type="CDD" id="cd06366">
    <property type="entry name" value="PBP1_GABAb_receptor"/>
    <property type="match status" value="1"/>
</dbReference>
<dbReference type="InterPro" id="IPR002455">
    <property type="entry name" value="GPCR3_GABA-B"/>
</dbReference>
<evidence type="ECO:0000256" key="4">
    <source>
        <dbReference type="ARBA" id="ARBA00022729"/>
    </source>
</evidence>
<feature type="transmembrane region" description="Helical" evidence="12">
    <location>
        <begin position="457"/>
        <end position="476"/>
    </location>
</feature>
<sequence length="625" mass="69210">CDPGVATDAFYDFIYRKSKETRLMMVMGSACGEVTKTIAEIVPYWNLLLISYAATSPALSEREKYRTFFRLALGDSALNPARRMLIKHFGWDKVAALHEDLESMSLAFNGISKDFSAHGIVIKFSTSFKDPTVELPGQLKDIKDLDARIIMVGLTETAARQVFCEAYTQGMYGSRYVWILVGGHKRQWWNDARQDGVQCSQSQLAAAVEGAFTVVDFNGLPEGSKLVGNSTSKDFLEAYFRANGSQPMSSYATSSYDTVWTIANTIRSVLIWEKNGTAPLLHQLCYEDMVAVNEMFIDTMEDLEFLGVSGPVSFKGSDREGIGIVYQIQGGNFSQVALYQPSSTSLDFQCDTCSQVLWQGGKVPRDEQVIVLRLKTVEKYVFYVSTCLCIGGVILAAIFLTYNLYHGRLKFIKLSSPKLNNVAVIGCMLVYTTVVMMGLDDAILTDDAFPVVCSGRAFLLAAGFSLAFGAMFAKTFRVHQIFTRTHHGLLIQDTQLLVIIGVLLAVDSVLVSAWVIVDPMGRQVTNITREKWLAAFYVYKGRAADFRCLHGPPPGRRRHVKIPALNDSPFFFSPGLNVYNVVIMSVSVVVISNILSSQPTLVYAMEAAFILLSTTVTLCLLFVPK</sequence>
<dbReference type="OrthoDB" id="411630at2759"/>
<keyword evidence="7 12" id="KW-0472">Membrane</keyword>
<evidence type="ECO:0000259" key="13">
    <source>
        <dbReference type="PROSITE" id="PS50259"/>
    </source>
</evidence>
<proteinExistence type="predicted"/>
<dbReference type="Proteomes" id="UP000678393">
    <property type="component" value="Unassembled WGS sequence"/>
</dbReference>
<comment type="subcellular location">
    <subcellularLocation>
        <location evidence="1">Cell membrane</location>
        <topology evidence="1">Multi-pass membrane protein</topology>
    </subcellularLocation>
</comment>
<evidence type="ECO:0000256" key="7">
    <source>
        <dbReference type="ARBA" id="ARBA00023136"/>
    </source>
</evidence>
<keyword evidence="2" id="KW-1003">Cell membrane</keyword>
<dbReference type="PANTHER" id="PTHR10519:SF46">
    <property type="entry name" value="METABOTROPIC GABA-B RECEPTOR SUBTYPE 3, ISOFORM A"/>
    <property type="match status" value="1"/>
</dbReference>
<name>A0A8S4A3Z0_9EUPU</name>
<dbReference type="GO" id="GO:0038039">
    <property type="term" value="C:G protein-coupled receptor heterodimeric complex"/>
    <property type="evidence" value="ECO:0007669"/>
    <property type="project" value="TreeGrafter"/>
</dbReference>
<evidence type="ECO:0000256" key="8">
    <source>
        <dbReference type="ARBA" id="ARBA00023170"/>
    </source>
</evidence>
<feature type="transmembrane region" description="Helical" evidence="12">
    <location>
        <begin position="602"/>
        <end position="623"/>
    </location>
</feature>
<dbReference type="PRINTS" id="PR01177">
    <property type="entry name" value="GABAB1RECPTR"/>
</dbReference>
<dbReference type="InterPro" id="IPR001828">
    <property type="entry name" value="ANF_lig-bd_rcpt"/>
</dbReference>
<evidence type="ECO:0000256" key="6">
    <source>
        <dbReference type="ARBA" id="ARBA00023040"/>
    </source>
</evidence>
<dbReference type="EMBL" id="CAJHNH020008536">
    <property type="protein sequence ID" value="CAG5136459.1"/>
    <property type="molecule type" value="Genomic_DNA"/>
</dbReference>
<comment type="caution">
    <text evidence="14">The sequence shown here is derived from an EMBL/GenBank/DDBJ whole genome shotgun (WGS) entry which is preliminary data.</text>
</comment>
<evidence type="ECO:0000313" key="14">
    <source>
        <dbReference type="EMBL" id="CAG5136459.1"/>
    </source>
</evidence>
<reference evidence="14" key="1">
    <citation type="submission" date="2021-04" db="EMBL/GenBank/DDBJ databases">
        <authorList>
            <consortium name="Molecular Ecology Group"/>
        </authorList>
    </citation>
    <scope>NUCLEOTIDE SEQUENCE</scope>
</reference>
<protein>
    <recommendedName>
        <fullName evidence="11">Gamma-aminobutyric acid type B receptor subunit 2</fullName>
    </recommendedName>
</protein>
<evidence type="ECO:0000256" key="11">
    <source>
        <dbReference type="ARBA" id="ARBA00073785"/>
    </source>
</evidence>
<dbReference type="PANTHER" id="PTHR10519">
    <property type="entry name" value="GABA-B RECEPTOR"/>
    <property type="match status" value="1"/>
</dbReference>
<feature type="non-terminal residue" evidence="14">
    <location>
        <position position="625"/>
    </location>
</feature>
<keyword evidence="15" id="KW-1185">Reference proteome</keyword>
<evidence type="ECO:0000256" key="9">
    <source>
        <dbReference type="ARBA" id="ARBA00023180"/>
    </source>
</evidence>
<evidence type="ECO:0000313" key="15">
    <source>
        <dbReference type="Proteomes" id="UP000678393"/>
    </source>
</evidence>
<keyword evidence="5 12" id="KW-1133">Transmembrane helix</keyword>
<keyword evidence="9" id="KW-0325">Glycoprotein</keyword>
<dbReference type="InterPro" id="IPR028082">
    <property type="entry name" value="Peripla_BP_I"/>
</dbReference>
<dbReference type="FunFam" id="3.40.50.2300:FF:000063">
    <property type="entry name" value="Gamma-aminobutyric acid type B receptor subunit"/>
    <property type="match status" value="1"/>
</dbReference>
<feature type="transmembrane region" description="Helical" evidence="12">
    <location>
        <begin position="417"/>
        <end position="437"/>
    </location>
</feature>
<evidence type="ECO:0000256" key="5">
    <source>
        <dbReference type="ARBA" id="ARBA00022989"/>
    </source>
</evidence>